<dbReference type="Proteomes" id="UP001164653">
    <property type="component" value="Chromosome"/>
</dbReference>
<feature type="transmembrane region" description="Helical" evidence="1">
    <location>
        <begin position="112"/>
        <end position="137"/>
    </location>
</feature>
<dbReference type="PANTHER" id="PTHR34220:SF7">
    <property type="entry name" value="SENSOR HISTIDINE KINASE YPDA"/>
    <property type="match status" value="1"/>
</dbReference>
<feature type="transmembrane region" description="Helical" evidence="1">
    <location>
        <begin position="44"/>
        <end position="64"/>
    </location>
</feature>
<dbReference type="GO" id="GO:0000155">
    <property type="term" value="F:phosphorelay sensor kinase activity"/>
    <property type="evidence" value="ECO:0007669"/>
    <property type="project" value="InterPro"/>
</dbReference>
<keyword evidence="1" id="KW-0812">Transmembrane</keyword>
<feature type="domain" description="Signal transduction histidine kinase internal region" evidence="2">
    <location>
        <begin position="157"/>
        <end position="233"/>
    </location>
</feature>
<dbReference type="EMBL" id="CP112998">
    <property type="protein sequence ID" value="WAC12512.1"/>
    <property type="molecule type" value="Genomic_DNA"/>
</dbReference>
<keyword evidence="3" id="KW-0418">Kinase</keyword>
<keyword evidence="1" id="KW-0472">Membrane</keyword>
<dbReference type="PANTHER" id="PTHR34220">
    <property type="entry name" value="SENSOR HISTIDINE KINASE YPDA"/>
    <property type="match status" value="1"/>
</dbReference>
<keyword evidence="3" id="KW-0808">Transferase</keyword>
<evidence type="ECO:0000313" key="3">
    <source>
        <dbReference type="EMBL" id="WAC12512.1"/>
    </source>
</evidence>
<dbReference type="InterPro" id="IPR010559">
    <property type="entry name" value="Sig_transdc_His_kin_internal"/>
</dbReference>
<reference evidence="3" key="1">
    <citation type="submission" date="2022-11" db="EMBL/GenBank/DDBJ databases">
        <title>Dyadobacter pollutisoli sp. nov., isolated from plastic dumped soil.</title>
        <authorList>
            <person name="Kim J.M."/>
            <person name="Kim K.R."/>
            <person name="Lee J.K."/>
            <person name="Hao L."/>
            <person name="Jeon C.O."/>
        </authorList>
    </citation>
    <scope>NUCLEOTIDE SEQUENCE</scope>
    <source>
        <strain evidence="3">U1</strain>
    </source>
</reference>
<dbReference type="RefSeq" id="WP_244823212.1">
    <property type="nucleotide sequence ID" value="NZ_CP112998.1"/>
</dbReference>
<feature type="transmembrane region" description="Helical" evidence="1">
    <location>
        <begin position="12"/>
        <end position="32"/>
    </location>
</feature>
<keyword evidence="1" id="KW-1133">Transmembrane helix</keyword>
<sequence length="343" mass="39192">MKKSISALLQLGYWILYGMLLVVLFFLLTLFQRPPMSFVHWCRIMLGFAITPGLIGFYSFYLFLFPYYLRTRKALYLLSLSLIAAVLATLAGMIVLTLLLNSTYLENDGINGAIALAIPLAFIALVNGMAGFVIRGFESWFHDIKLKAELNQRNYQMELALIKSQIDPHFLFNTINNIDILIEKDSVKASAYLNKLSDIMRFMLYETKTNRILLTKELVYIEKYIALQKVRTSNVNAINCIIQGDPGSKMIAPMLFIPFIENAFKHTNLTIDGAVRITFVIDKKKVMFECENLVEQTLQTEKQLGGLGKELMEKRLALLYPAKHHLLSTFDNHHYRVKLAVDA</sequence>
<evidence type="ECO:0000256" key="1">
    <source>
        <dbReference type="SAM" id="Phobius"/>
    </source>
</evidence>
<dbReference type="AlphaFoldDB" id="A0A9E8SQ20"/>
<dbReference type="KEGG" id="dpf:ON006_00830"/>
<gene>
    <name evidence="3" type="ORF">ON006_00830</name>
</gene>
<name>A0A9E8SQ20_9BACT</name>
<dbReference type="GO" id="GO:0016020">
    <property type="term" value="C:membrane"/>
    <property type="evidence" value="ECO:0007669"/>
    <property type="project" value="InterPro"/>
</dbReference>
<evidence type="ECO:0000313" key="4">
    <source>
        <dbReference type="Proteomes" id="UP001164653"/>
    </source>
</evidence>
<accession>A0A9E8SQ20</accession>
<dbReference type="InterPro" id="IPR050640">
    <property type="entry name" value="Bact_2-comp_sensor_kinase"/>
</dbReference>
<evidence type="ECO:0000259" key="2">
    <source>
        <dbReference type="Pfam" id="PF06580"/>
    </source>
</evidence>
<organism evidence="3 4">
    <name type="scientific">Dyadobacter pollutisoli</name>
    <dbReference type="NCBI Taxonomy" id="2910158"/>
    <lineage>
        <taxon>Bacteria</taxon>
        <taxon>Pseudomonadati</taxon>
        <taxon>Bacteroidota</taxon>
        <taxon>Cytophagia</taxon>
        <taxon>Cytophagales</taxon>
        <taxon>Spirosomataceae</taxon>
        <taxon>Dyadobacter</taxon>
    </lineage>
</organism>
<feature type="transmembrane region" description="Helical" evidence="1">
    <location>
        <begin position="76"/>
        <end position="100"/>
    </location>
</feature>
<dbReference type="Pfam" id="PF06580">
    <property type="entry name" value="His_kinase"/>
    <property type="match status" value="1"/>
</dbReference>
<proteinExistence type="predicted"/>
<keyword evidence="4" id="KW-1185">Reference proteome</keyword>
<protein>
    <submittedName>
        <fullName evidence="3">Histidine kinase</fullName>
    </submittedName>
</protein>